<gene>
    <name evidence="2" type="ORF">SAMN04487971_10458</name>
</gene>
<dbReference type="OrthoDB" id="8448455at2"/>
<dbReference type="InterPro" id="IPR018961">
    <property type="entry name" value="DnaJ_homolog_subfam-C_membr-28"/>
</dbReference>
<name>A0A1G9FR98_9RHOB</name>
<sequence>MTHWFERIALRRIDEAAARGQLSGLRGEGKPLDRDWLRETSEDVMYRMMSDAGFLPPELQMAKDIEAKRAVLDQIEDETERTRLQKQIALLELKRGMAADQRRRFAAR</sequence>
<organism evidence="2 3">
    <name type="scientific">Paracoccus chinensis</name>
    <dbReference type="NCBI Taxonomy" id="525640"/>
    <lineage>
        <taxon>Bacteria</taxon>
        <taxon>Pseudomonadati</taxon>
        <taxon>Pseudomonadota</taxon>
        <taxon>Alphaproteobacteria</taxon>
        <taxon>Rhodobacterales</taxon>
        <taxon>Paracoccaceae</taxon>
        <taxon>Paracoccus</taxon>
    </lineage>
</organism>
<protein>
    <recommendedName>
        <fullName evidence="1">DnaJ homologue subfamily C member 28 conserved domain-containing protein</fullName>
    </recommendedName>
</protein>
<dbReference type="Proteomes" id="UP000199555">
    <property type="component" value="Unassembled WGS sequence"/>
</dbReference>
<keyword evidence="3" id="KW-1185">Reference proteome</keyword>
<dbReference type="STRING" id="525640.SAMN04487971_10458"/>
<proteinExistence type="predicted"/>
<feature type="domain" description="DnaJ homologue subfamily C member 28 conserved" evidence="1">
    <location>
        <begin position="11"/>
        <end position="72"/>
    </location>
</feature>
<evidence type="ECO:0000313" key="2">
    <source>
        <dbReference type="EMBL" id="SDK90919.1"/>
    </source>
</evidence>
<dbReference type="EMBL" id="FNGE01000004">
    <property type="protein sequence ID" value="SDK90919.1"/>
    <property type="molecule type" value="Genomic_DNA"/>
</dbReference>
<accession>A0A1G9FR98</accession>
<dbReference type="AlphaFoldDB" id="A0A1G9FR98"/>
<evidence type="ECO:0000259" key="1">
    <source>
        <dbReference type="Pfam" id="PF09350"/>
    </source>
</evidence>
<evidence type="ECO:0000313" key="3">
    <source>
        <dbReference type="Proteomes" id="UP000199555"/>
    </source>
</evidence>
<dbReference type="RefSeq" id="WP_090753798.1">
    <property type="nucleotide sequence ID" value="NZ_FNGE01000004.1"/>
</dbReference>
<reference evidence="3" key="1">
    <citation type="submission" date="2016-10" db="EMBL/GenBank/DDBJ databases">
        <authorList>
            <person name="Varghese N."/>
            <person name="Submissions S."/>
        </authorList>
    </citation>
    <scope>NUCLEOTIDE SEQUENCE [LARGE SCALE GENOMIC DNA]</scope>
    <source>
        <strain evidence="3">CGMCC 1.7655</strain>
    </source>
</reference>
<dbReference type="Pfam" id="PF09350">
    <property type="entry name" value="DJC28_CD"/>
    <property type="match status" value="1"/>
</dbReference>